<accession>A0A6I4XED4</accession>
<feature type="binding site" evidence="9">
    <location>
        <position position="286"/>
    </location>
    <ligand>
        <name>K(+)</name>
        <dbReference type="ChEBI" id="CHEBI:29103"/>
    </ligand>
</feature>
<dbReference type="GO" id="GO:0019303">
    <property type="term" value="P:D-ribose catabolic process"/>
    <property type="evidence" value="ECO:0007669"/>
    <property type="project" value="UniProtKB-UniRule"/>
</dbReference>
<sequence>MGKIAVLGSVNMDIVITTERMPKIGETIIGDQIDYFVGGKGANQAVAAARFGGTTTFLGKIGQDTFGEKVYRHLSEEQLDVQSVAQEKNIFTGIASIFKLPQDNCITVISGANGLIDREYVDQIADKIIESDVLLVQIEIPVDTLRYALQLAKENGVTTLLNPAPYHDIVGELLPYVDILTPNETEFAALIGKELIPEPEIEATILAWQQTHATKLVVTRGSQGVSFVDSGKIVTVASKKVTVVDTTGAGDTFNGILAAALSDGVPFKEAVVLANLGAGLSVQKLGAQTGMPTRKEVAVIENN</sequence>
<dbReference type="Pfam" id="PF00294">
    <property type="entry name" value="PfkB"/>
    <property type="match status" value="1"/>
</dbReference>
<comment type="caution">
    <text evidence="9">Lacks conserved residue(s) required for the propagation of feature annotation.</text>
</comment>
<feature type="binding site" evidence="9">
    <location>
        <position position="281"/>
    </location>
    <ligand>
        <name>K(+)</name>
        <dbReference type="ChEBI" id="CHEBI:29103"/>
    </ligand>
</feature>
<feature type="binding site" evidence="9">
    <location>
        <position position="247"/>
    </location>
    <ligand>
        <name>K(+)</name>
        <dbReference type="ChEBI" id="CHEBI:29103"/>
    </ligand>
</feature>
<dbReference type="EMBL" id="WVTI01000005">
    <property type="protein sequence ID" value="MXS25923.1"/>
    <property type="molecule type" value="Genomic_DNA"/>
</dbReference>
<evidence type="ECO:0000256" key="5">
    <source>
        <dbReference type="ARBA" id="ARBA00022840"/>
    </source>
</evidence>
<keyword evidence="7 9" id="KW-0630">Potassium</keyword>
<dbReference type="CDD" id="cd01174">
    <property type="entry name" value="ribokinase"/>
    <property type="match status" value="1"/>
</dbReference>
<evidence type="ECO:0000256" key="10">
    <source>
        <dbReference type="NCBIfam" id="TIGR02152"/>
    </source>
</evidence>
<feature type="binding site" evidence="9">
    <location>
        <position position="251"/>
    </location>
    <ligand>
        <name>substrate</name>
    </ligand>
</feature>
<dbReference type="RefSeq" id="WP_160805934.1">
    <property type="nucleotide sequence ID" value="NZ_JBDKDN010000001.1"/>
</dbReference>
<evidence type="ECO:0000256" key="2">
    <source>
        <dbReference type="ARBA" id="ARBA00022723"/>
    </source>
</evidence>
<feature type="binding site" evidence="9">
    <location>
        <begin position="39"/>
        <end position="43"/>
    </location>
    <ligand>
        <name>substrate</name>
    </ligand>
</feature>
<feature type="domain" description="Carbohydrate kinase PfkB" evidence="11">
    <location>
        <begin position="1"/>
        <end position="294"/>
    </location>
</feature>
<comment type="function">
    <text evidence="9">Catalyzes the phosphorylation of ribose at O-5 in a reaction requiring ATP and magnesium. The resulting D-ribose-5-phosphate can then be used either for sythesis of nucleotides, histidine, and tryptophan, or as a component of the pentose phosphate pathway.</text>
</comment>
<dbReference type="InterPro" id="IPR002139">
    <property type="entry name" value="Ribo/fructo_kinase"/>
</dbReference>
<keyword evidence="1 9" id="KW-0808">Transferase</keyword>
<comment type="subcellular location">
    <subcellularLocation>
        <location evidence="9">Cytoplasm</location>
    </subcellularLocation>
</comment>
<dbReference type="InterPro" id="IPR011877">
    <property type="entry name" value="Ribokinase"/>
</dbReference>
<feature type="binding site" evidence="9">
    <location>
        <begin position="11"/>
        <end position="13"/>
    </location>
    <ligand>
        <name>substrate</name>
    </ligand>
</feature>
<dbReference type="InterPro" id="IPR011611">
    <property type="entry name" value="PfkB_dom"/>
</dbReference>
<keyword evidence="9" id="KW-0963">Cytoplasm</keyword>
<evidence type="ECO:0000256" key="8">
    <source>
        <dbReference type="ARBA" id="ARBA00023277"/>
    </source>
</evidence>
<dbReference type="PANTHER" id="PTHR10584">
    <property type="entry name" value="SUGAR KINASE"/>
    <property type="match status" value="1"/>
</dbReference>
<comment type="catalytic activity">
    <reaction evidence="9">
        <text>D-ribose + ATP = D-ribose 5-phosphate + ADP + H(+)</text>
        <dbReference type="Rhea" id="RHEA:13697"/>
        <dbReference type="ChEBI" id="CHEBI:15378"/>
        <dbReference type="ChEBI" id="CHEBI:30616"/>
        <dbReference type="ChEBI" id="CHEBI:47013"/>
        <dbReference type="ChEBI" id="CHEBI:78346"/>
        <dbReference type="ChEBI" id="CHEBI:456216"/>
        <dbReference type="EC" id="2.7.1.15"/>
    </reaction>
</comment>
<dbReference type="UniPathway" id="UPA00916">
    <property type="reaction ID" value="UER00889"/>
</dbReference>
<comment type="activity regulation">
    <text evidence="9">Activated by a monovalent cation that binds near, but not in, the active site. The most likely occupant of the site in vivo is potassium. Ion binding induces a conformational change that may alter substrate affinity.</text>
</comment>
<dbReference type="SUPFAM" id="SSF53613">
    <property type="entry name" value="Ribokinase-like"/>
    <property type="match status" value="1"/>
</dbReference>
<proteinExistence type="inferred from homology"/>
<evidence type="ECO:0000256" key="7">
    <source>
        <dbReference type="ARBA" id="ARBA00022958"/>
    </source>
</evidence>
<evidence type="ECO:0000259" key="11">
    <source>
        <dbReference type="Pfam" id="PF00294"/>
    </source>
</evidence>
<name>A0A6I4XED4_ENTGA</name>
<dbReference type="NCBIfam" id="TIGR02152">
    <property type="entry name" value="D_ribokin_bact"/>
    <property type="match status" value="1"/>
</dbReference>
<evidence type="ECO:0000256" key="3">
    <source>
        <dbReference type="ARBA" id="ARBA00022741"/>
    </source>
</evidence>
<reference evidence="12 13" key="1">
    <citation type="submission" date="2019-04" db="EMBL/GenBank/DDBJ databases">
        <title>Step-wise assembly of the neonatal virome modulated by breast feeding.</title>
        <authorList>
            <person name="Liang G."/>
            <person name="Bushman F."/>
        </authorList>
    </citation>
    <scope>NUCLEOTIDE SEQUENCE [LARGE SCALE GENOMIC DNA]</scope>
    <source>
        <strain evidence="12 13">E3404</strain>
    </source>
</reference>
<dbReference type="PRINTS" id="PR00990">
    <property type="entry name" value="RIBOKINASE"/>
</dbReference>
<feature type="binding site" evidence="9">
    <location>
        <position position="183"/>
    </location>
    <ligand>
        <name>ATP</name>
        <dbReference type="ChEBI" id="CHEBI:30616"/>
    </ligand>
</feature>
<comment type="caution">
    <text evidence="12">The sequence shown here is derived from an EMBL/GenBank/DDBJ whole genome shotgun (WGS) entry which is preliminary data.</text>
</comment>
<keyword evidence="8 9" id="KW-0119">Carbohydrate metabolism</keyword>
<dbReference type="AlphaFoldDB" id="A0A6I4XED4"/>
<evidence type="ECO:0000313" key="12">
    <source>
        <dbReference type="EMBL" id="MXS25923.1"/>
    </source>
</evidence>
<keyword evidence="6 9" id="KW-0460">Magnesium</keyword>
<dbReference type="GO" id="GO:0005829">
    <property type="term" value="C:cytosol"/>
    <property type="evidence" value="ECO:0007669"/>
    <property type="project" value="TreeGrafter"/>
</dbReference>
<dbReference type="Gene3D" id="3.40.1190.20">
    <property type="match status" value="1"/>
</dbReference>
<dbReference type="HAMAP" id="MF_01987">
    <property type="entry name" value="Ribokinase"/>
    <property type="match status" value="1"/>
</dbReference>
<comment type="pathway">
    <text evidence="9">Carbohydrate metabolism; D-ribose degradation; D-ribose 5-phosphate from beta-D-ribopyranose: step 2/2.</text>
</comment>
<dbReference type="Proteomes" id="UP000439965">
    <property type="component" value="Unassembled WGS sequence"/>
</dbReference>
<evidence type="ECO:0000256" key="6">
    <source>
        <dbReference type="ARBA" id="ARBA00022842"/>
    </source>
</evidence>
<evidence type="ECO:0000256" key="9">
    <source>
        <dbReference type="HAMAP-Rule" id="MF_01987"/>
    </source>
</evidence>
<organism evidence="12 13">
    <name type="scientific">Enterococcus gallinarum</name>
    <dbReference type="NCBI Taxonomy" id="1353"/>
    <lineage>
        <taxon>Bacteria</taxon>
        <taxon>Bacillati</taxon>
        <taxon>Bacillota</taxon>
        <taxon>Bacilli</taxon>
        <taxon>Lactobacillales</taxon>
        <taxon>Enterococcaceae</taxon>
        <taxon>Enterococcus</taxon>
    </lineage>
</organism>
<evidence type="ECO:0000256" key="1">
    <source>
        <dbReference type="ARBA" id="ARBA00022679"/>
    </source>
</evidence>
<feature type="binding site" evidence="9">
    <location>
        <position position="245"/>
    </location>
    <ligand>
        <name>K(+)</name>
        <dbReference type="ChEBI" id="CHEBI:29103"/>
    </ligand>
</feature>
<dbReference type="InterPro" id="IPR029056">
    <property type="entry name" value="Ribokinase-like"/>
</dbReference>
<comment type="subunit">
    <text evidence="9">Homodimer.</text>
</comment>
<evidence type="ECO:0000256" key="4">
    <source>
        <dbReference type="ARBA" id="ARBA00022777"/>
    </source>
</evidence>
<feature type="binding site" evidence="9">
    <location>
        <position position="275"/>
    </location>
    <ligand>
        <name>ATP</name>
        <dbReference type="ChEBI" id="CHEBI:30616"/>
    </ligand>
</feature>
<dbReference type="GO" id="GO:0005524">
    <property type="term" value="F:ATP binding"/>
    <property type="evidence" value="ECO:0007669"/>
    <property type="project" value="UniProtKB-UniRule"/>
</dbReference>
<protein>
    <recommendedName>
        <fullName evidence="9 10">Ribokinase</fullName>
        <shortName evidence="9">RK</shortName>
        <ecNumber evidence="9 10">2.7.1.15</ecNumber>
    </recommendedName>
</protein>
<dbReference type="GO" id="GO:0004747">
    <property type="term" value="F:ribokinase activity"/>
    <property type="evidence" value="ECO:0007669"/>
    <property type="project" value="UniProtKB-UniRule"/>
</dbReference>
<feature type="active site" description="Proton acceptor" evidence="9">
    <location>
        <position position="251"/>
    </location>
</feature>
<dbReference type="GO" id="GO:0046872">
    <property type="term" value="F:metal ion binding"/>
    <property type="evidence" value="ECO:0007669"/>
    <property type="project" value="UniProtKB-KW"/>
</dbReference>
<feature type="binding site" evidence="9">
    <location>
        <position position="139"/>
    </location>
    <ligand>
        <name>substrate</name>
    </ligand>
</feature>
<keyword evidence="3 9" id="KW-0547">Nucleotide-binding</keyword>
<keyword evidence="2 9" id="KW-0479">Metal-binding</keyword>
<keyword evidence="4 9" id="KW-0418">Kinase</keyword>
<keyword evidence="5 9" id="KW-0067">ATP-binding</keyword>
<feature type="binding site" evidence="9">
    <location>
        <position position="284"/>
    </location>
    <ligand>
        <name>K(+)</name>
        <dbReference type="ChEBI" id="CHEBI:29103"/>
    </ligand>
</feature>
<gene>
    <name evidence="9 12" type="primary">rbsK</name>
    <name evidence="12" type="ORF">GTI89_07620</name>
</gene>
<dbReference type="PANTHER" id="PTHR10584:SF166">
    <property type="entry name" value="RIBOKINASE"/>
    <property type="match status" value="1"/>
</dbReference>
<evidence type="ECO:0000313" key="13">
    <source>
        <dbReference type="Proteomes" id="UP000439965"/>
    </source>
</evidence>
<dbReference type="EC" id="2.7.1.15" evidence="9 10"/>
<comment type="cofactor">
    <cofactor evidence="9">
        <name>Mg(2+)</name>
        <dbReference type="ChEBI" id="CHEBI:18420"/>
    </cofactor>
    <text evidence="9">Requires a divalent cation, most likely magnesium in vivo, as an electrophilic catalyst to aid phosphoryl group transfer. It is the chelate of the metal and the nucleotide that is the actual substrate.</text>
</comment>
<comment type="similarity">
    <text evidence="9">Belongs to the carbohydrate kinase PfkB family. Ribokinase subfamily.</text>
</comment>
<feature type="binding site" evidence="9">
    <location>
        <begin position="250"/>
        <end position="251"/>
    </location>
    <ligand>
        <name>ATP</name>
        <dbReference type="ChEBI" id="CHEBI:30616"/>
    </ligand>
</feature>
<feature type="binding site" evidence="9">
    <location>
        <begin position="219"/>
        <end position="224"/>
    </location>
    <ligand>
        <name>ATP</name>
        <dbReference type="ChEBI" id="CHEBI:30616"/>
    </ligand>
</feature>